<dbReference type="InterPro" id="IPR006430">
    <property type="entry name" value="Phage_portal_PBSX"/>
</dbReference>
<keyword evidence="3" id="KW-1185">Reference proteome</keyword>
<evidence type="ECO:0000313" key="2">
    <source>
        <dbReference type="EMBL" id="SFJ86954.1"/>
    </source>
</evidence>
<comment type="caution">
    <text evidence="2">The sequence shown here is derived from an EMBL/GenBank/DDBJ whole genome shotgun (WGS) entry which is preliminary data.</text>
</comment>
<dbReference type="EMBL" id="FOSD01000003">
    <property type="protein sequence ID" value="SFJ86954.1"/>
    <property type="molecule type" value="Genomic_DNA"/>
</dbReference>
<gene>
    <name evidence="2" type="ORF">SAMN05518863_103162</name>
</gene>
<dbReference type="NCBIfam" id="TIGR01540">
    <property type="entry name" value="portal_PBSX"/>
    <property type="match status" value="1"/>
</dbReference>
<name>A0A1I3UUB7_9GAMM</name>
<dbReference type="Proteomes" id="UP000198841">
    <property type="component" value="Unassembled WGS sequence"/>
</dbReference>
<dbReference type="InterPro" id="IPR006944">
    <property type="entry name" value="Phage/GTA_portal"/>
</dbReference>
<accession>A0A1I3UUB7</accession>
<dbReference type="RefSeq" id="WP_091003406.1">
    <property type="nucleotide sequence ID" value="NZ_FOSD01000003.1"/>
</dbReference>
<proteinExistence type="inferred from homology"/>
<reference evidence="2 3" key="1">
    <citation type="submission" date="2016-10" db="EMBL/GenBank/DDBJ databases">
        <authorList>
            <person name="Varghese N."/>
            <person name="Submissions S."/>
        </authorList>
    </citation>
    <scope>NUCLEOTIDE SEQUENCE [LARGE SCALE GENOMIC DNA]</scope>
    <source>
        <strain evidence="2 3">YR512</strain>
    </source>
</reference>
<dbReference type="Pfam" id="PF04860">
    <property type="entry name" value="Phage_portal"/>
    <property type="match status" value="1"/>
</dbReference>
<organism evidence="2 3">
    <name type="scientific">Candidatus Pantoea symbiotica</name>
    <dbReference type="NCBI Taxonomy" id="1884370"/>
    <lineage>
        <taxon>Bacteria</taxon>
        <taxon>Pseudomonadati</taxon>
        <taxon>Pseudomonadota</taxon>
        <taxon>Gammaproteobacteria</taxon>
        <taxon>Enterobacterales</taxon>
        <taxon>Erwiniaceae</taxon>
        <taxon>Pantoea</taxon>
    </lineage>
</organism>
<protein>
    <submittedName>
        <fullName evidence="2">Phage portal protein, PBSX family</fullName>
    </submittedName>
</protein>
<dbReference type="PIRSF" id="PIRSF018494">
    <property type="entry name" value="PBSX_VPQ"/>
    <property type="match status" value="1"/>
</dbReference>
<evidence type="ECO:0000256" key="1">
    <source>
        <dbReference type="ARBA" id="ARBA00006799"/>
    </source>
</evidence>
<sequence>MSKRKDRRAFTAQTQTAQAAPQPFEAFSFGEPTAVLDKRDIMDYTECIHNGRWYEPPVSFHGLAKSLRSAVHHSSPLYVKRNILASTFIPHPLLSQQEFSKFALDYLVFGNAFAELRRNTLGQPLRLETSPAKYTRRGVEDSVYWFVGEWKEAYQFETDQVFHLIEPDINQELYGLPEYLSALNSAWLNESATLFRRKYYQNGAHAGYILYMTDAAQSSSDIERMRQAMRDTKGIGNFRNLFMYAPNGKPDGIKILPLSEVATRDDFFNIKKASRDDLLSAHRVPPQMMGIIPDNTGGFGDAVKAAQVFVRNELTPLQERMREINDWLGLSVITFKDYSLGLA</sequence>
<comment type="similarity">
    <text evidence="1">Belongs to the phage portal family. PBSX subfamily.</text>
</comment>
<evidence type="ECO:0000313" key="3">
    <source>
        <dbReference type="Proteomes" id="UP000198841"/>
    </source>
</evidence>
<dbReference type="InterPro" id="IPR030935">
    <property type="entry name" value="PBSX_Proteobac"/>
</dbReference>